<sequence>MDEINRKWIRERLTGERGEQARMSSVTGISTDKLAKILNGTRRVQADEAPKLFKYFQAQGVKFEEDRRRSLLDIWSQLRPEEQDFLIRSAKGLLSQSPGAHPPEE</sequence>
<evidence type="ECO:0000313" key="1">
    <source>
        <dbReference type="EMBL" id="WOI34282.1"/>
    </source>
</evidence>
<dbReference type="RefSeq" id="WP_106163618.1">
    <property type="nucleotide sequence ID" value="NZ_CP136704.1"/>
</dbReference>
<reference evidence="1 2" key="1">
    <citation type="submission" date="2023-10" db="EMBL/GenBank/DDBJ databases">
        <title>Eight complete genome sequences of bacteria isolated from laboratory stock of Giant Kelp gametophytes.</title>
        <authorList>
            <person name="Tolentino B."/>
            <person name="Nuzhdin S."/>
        </authorList>
    </citation>
    <scope>NUCLEOTIDE SEQUENCE [LARGE SCALE GENOMIC DNA]</scope>
    <source>
        <strain evidence="1 2">LC.270.F.C4</strain>
    </source>
</reference>
<keyword evidence="2" id="KW-1185">Reference proteome</keyword>
<accession>A0ABZ0HIW2</accession>
<name>A0ABZ0HIW2_TRISK</name>
<dbReference type="Proteomes" id="UP001302666">
    <property type="component" value="Chromosome"/>
</dbReference>
<gene>
    <name evidence="1" type="ORF">R1T40_06015</name>
</gene>
<evidence type="ECO:0000313" key="2">
    <source>
        <dbReference type="Proteomes" id="UP001302666"/>
    </source>
</evidence>
<dbReference type="EMBL" id="CP136704">
    <property type="protein sequence ID" value="WOI34282.1"/>
    <property type="molecule type" value="Genomic_DNA"/>
</dbReference>
<organism evidence="1 2">
    <name type="scientific">Tritonibacter scottomollicae</name>
    <name type="common">Epibacterium scottomollicae</name>
    <dbReference type="NCBI Taxonomy" id="483013"/>
    <lineage>
        <taxon>Bacteria</taxon>
        <taxon>Pseudomonadati</taxon>
        <taxon>Pseudomonadota</taxon>
        <taxon>Alphaproteobacteria</taxon>
        <taxon>Rhodobacterales</taxon>
        <taxon>Paracoccaceae</taxon>
        <taxon>Tritonibacter</taxon>
    </lineage>
</organism>
<proteinExistence type="predicted"/>
<protein>
    <recommendedName>
        <fullName evidence="3">HTH cro/C1-type domain-containing protein</fullName>
    </recommendedName>
</protein>
<evidence type="ECO:0008006" key="3">
    <source>
        <dbReference type="Google" id="ProtNLM"/>
    </source>
</evidence>